<reference evidence="1 2" key="1">
    <citation type="submission" date="2016-10" db="EMBL/GenBank/DDBJ databases">
        <authorList>
            <person name="de Groot N.N."/>
        </authorList>
    </citation>
    <scope>NUCLEOTIDE SEQUENCE [LARGE SCALE GENOMIC DNA]</scope>
    <source>
        <strain evidence="1 2">DSM 44908</strain>
    </source>
</reference>
<dbReference type="Pfam" id="PF13279">
    <property type="entry name" value="4HBT_2"/>
    <property type="match status" value="1"/>
</dbReference>
<dbReference type="InterPro" id="IPR051490">
    <property type="entry name" value="THEM6_lcsJ_thioesterase"/>
</dbReference>
<name>A0A1I0SZ05_9NOCA</name>
<dbReference type="CDD" id="cd00586">
    <property type="entry name" value="4HBT"/>
    <property type="match status" value="1"/>
</dbReference>
<dbReference type="Proteomes" id="UP000182054">
    <property type="component" value="Unassembled WGS sequence"/>
</dbReference>
<evidence type="ECO:0000313" key="2">
    <source>
        <dbReference type="Proteomes" id="UP000182054"/>
    </source>
</evidence>
<dbReference type="InterPro" id="IPR029069">
    <property type="entry name" value="HotDog_dom_sf"/>
</dbReference>
<dbReference type="AlphaFoldDB" id="A0A1I0SZ05"/>
<dbReference type="PANTHER" id="PTHR12475">
    <property type="match status" value="1"/>
</dbReference>
<accession>A0A1I0SZ05</accession>
<dbReference type="PANTHER" id="PTHR12475:SF4">
    <property type="entry name" value="PROTEIN THEM6"/>
    <property type="match status" value="1"/>
</dbReference>
<proteinExistence type="predicted"/>
<dbReference type="EMBL" id="FOJN01000003">
    <property type="protein sequence ID" value="SFA44710.1"/>
    <property type="molecule type" value="Genomic_DNA"/>
</dbReference>
<sequence>MGQSERVLMSLRALRQMAPWRAGRGPVRADTTVTWFRVAPSDLDVLLHMNNGRYLSILDAGRVDMFVRGGLWTALRREGWHPVVAAQSITYIASLTFWTRFSVTTRLLGFDTKNAYLEQTFDAGGRTCASAVVALRILDGEGRSVPSARVRDLFDPAAAPAIVDDRDIPLGRRTQHDVVTTFDGP</sequence>
<evidence type="ECO:0000313" key="1">
    <source>
        <dbReference type="EMBL" id="SFA44710.1"/>
    </source>
</evidence>
<dbReference type="SUPFAM" id="SSF54637">
    <property type="entry name" value="Thioesterase/thiol ester dehydrase-isomerase"/>
    <property type="match status" value="1"/>
</dbReference>
<dbReference type="Gene3D" id="3.10.129.10">
    <property type="entry name" value="Hotdog Thioesterase"/>
    <property type="match status" value="1"/>
</dbReference>
<organism evidence="1 2">
    <name type="scientific">Rhodococcoides kroppenstedtii</name>
    <dbReference type="NCBI Taxonomy" id="293050"/>
    <lineage>
        <taxon>Bacteria</taxon>
        <taxon>Bacillati</taxon>
        <taxon>Actinomycetota</taxon>
        <taxon>Actinomycetes</taxon>
        <taxon>Mycobacteriales</taxon>
        <taxon>Nocardiaceae</taxon>
        <taxon>Rhodococcoides</taxon>
    </lineage>
</organism>
<gene>
    <name evidence="1" type="ORF">SAMN05444374_103134</name>
</gene>
<protein>
    <submittedName>
        <fullName evidence="1">Acyl-CoA thioesterase FadM</fullName>
    </submittedName>
</protein>